<dbReference type="OrthoDB" id="9801773at2"/>
<dbReference type="Pfam" id="PF01370">
    <property type="entry name" value="Epimerase"/>
    <property type="match status" value="1"/>
</dbReference>
<evidence type="ECO:0008006" key="6">
    <source>
        <dbReference type="Google" id="ProtNLM"/>
    </source>
</evidence>
<dbReference type="Proteomes" id="UP000199403">
    <property type="component" value="Unassembled WGS sequence"/>
</dbReference>
<reference evidence="5" key="1">
    <citation type="submission" date="2016-10" db="EMBL/GenBank/DDBJ databases">
        <authorList>
            <person name="Varghese N."/>
            <person name="Submissions S."/>
        </authorList>
    </citation>
    <scope>NUCLEOTIDE SEQUENCE [LARGE SCALE GENOMIC DNA]</scope>
    <source>
        <strain evidence="5">IBRC-M 10761</strain>
    </source>
</reference>
<dbReference type="NCBIfam" id="TIGR01777">
    <property type="entry name" value="yfcH"/>
    <property type="match status" value="1"/>
</dbReference>
<dbReference type="STRING" id="1416801.SAMN05192553_10349"/>
<name>A0A1H6XIK0_9BACT</name>
<dbReference type="Pfam" id="PF08338">
    <property type="entry name" value="DUF1731"/>
    <property type="match status" value="1"/>
</dbReference>
<feature type="domain" description="DUF1731" evidence="3">
    <location>
        <begin position="249"/>
        <end position="295"/>
    </location>
</feature>
<dbReference type="PANTHER" id="PTHR11092:SF0">
    <property type="entry name" value="EPIMERASE FAMILY PROTEIN SDR39U1"/>
    <property type="match status" value="1"/>
</dbReference>
<dbReference type="InterPro" id="IPR036291">
    <property type="entry name" value="NAD(P)-bd_dom_sf"/>
</dbReference>
<dbReference type="SUPFAM" id="SSF51735">
    <property type="entry name" value="NAD(P)-binding Rossmann-fold domains"/>
    <property type="match status" value="1"/>
</dbReference>
<evidence type="ECO:0000259" key="2">
    <source>
        <dbReference type="Pfam" id="PF01370"/>
    </source>
</evidence>
<organism evidence="4 5">
    <name type="scientific">Cyclobacterium xiamenense</name>
    <dbReference type="NCBI Taxonomy" id="1297121"/>
    <lineage>
        <taxon>Bacteria</taxon>
        <taxon>Pseudomonadati</taxon>
        <taxon>Bacteroidota</taxon>
        <taxon>Cytophagia</taxon>
        <taxon>Cytophagales</taxon>
        <taxon>Cyclobacteriaceae</taxon>
        <taxon>Cyclobacterium</taxon>
    </lineage>
</organism>
<evidence type="ECO:0000259" key="3">
    <source>
        <dbReference type="Pfam" id="PF08338"/>
    </source>
</evidence>
<dbReference type="AlphaFoldDB" id="A0A1H6XIK0"/>
<dbReference type="InterPro" id="IPR013549">
    <property type="entry name" value="DUF1731"/>
</dbReference>
<accession>A0A1H6XIK0</accession>
<evidence type="ECO:0000256" key="1">
    <source>
        <dbReference type="ARBA" id="ARBA00009353"/>
    </source>
</evidence>
<comment type="similarity">
    <text evidence="1">Belongs to the NAD(P)-dependent epimerase/dehydratase family. SDR39U1 subfamily.</text>
</comment>
<dbReference type="InterPro" id="IPR010099">
    <property type="entry name" value="SDR39U1"/>
</dbReference>
<proteinExistence type="inferred from homology"/>
<gene>
    <name evidence="4" type="ORF">SAMN05192553_10349</name>
</gene>
<dbReference type="EMBL" id="FNZH01000003">
    <property type="protein sequence ID" value="SEJ28941.1"/>
    <property type="molecule type" value="Genomic_DNA"/>
</dbReference>
<dbReference type="InterPro" id="IPR001509">
    <property type="entry name" value="Epimerase_deHydtase"/>
</dbReference>
<dbReference type="Gene3D" id="3.40.50.720">
    <property type="entry name" value="NAD(P)-binding Rossmann-like Domain"/>
    <property type="match status" value="1"/>
</dbReference>
<evidence type="ECO:0000313" key="4">
    <source>
        <dbReference type="EMBL" id="SEJ28941.1"/>
    </source>
</evidence>
<dbReference type="RefSeq" id="WP_092172977.1">
    <property type="nucleotide sequence ID" value="NZ_FNZH01000003.1"/>
</dbReference>
<protein>
    <recommendedName>
        <fullName evidence="6">TIGR01777 family protein</fullName>
    </recommendedName>
</protein>
<dbReference type="PANTHER" id="PTHR11092">
    <property type="entry name" value="SUGAR NUCLEOTIDE EPIMERASE RELATED"/>
    <property type="match status" value="1"/>
</dbReference>
<evidence type="ECO:0000313" key="5">
    <source>
        <dbReference type="Proteomes" id="UP000199403"/>
    </source>
</evidence>
<feature type="domain" description="NAD-dependent epimerase/dehydratase" evidence="2">
    <location>
        <begin position="4"/>
        <end position="214"/>
    </location>
</feature>
<sequence length="299" mass="32898">MQHILITGGSGLIGNSITELLQEKGKEVAWLSRNPEKYSQKSFFWDPDEGKLDPDALYWADAIIHLAGAGVADKRWTDRRKQEILDSRVNGSNLLFQELQKVRDKPKAFISSSAVGYYGFDTGDRLVFEGDPPGRDFLAEVVRKWEAATEKIQELKIRTVLLRVGIVLAKDGGALAELLKPPVAAPLGSGNQYMSWIHLKDIARMFVHALENQGISGLYNAVGPVPVTNSVLTRKAARLSGKPFLNIGVPAFGLKLALGEMAQMVLGGNRVSSEKMEGTGFEFTYGDLHQALTDLFQKK</sequence>
<keyword evidence="5" id="KW-1185">Reference proteome</keyword>